<name>A0ACC3B0J0_9EURO</name>
<accession>A0ACC3B0J0</accession>
<keyword evidence="2" id="KW-1185">Reference proteome</keyword>
<gene>
    <name evidence="1" type="ORF">N8T08_006240</name>
</gene>
<dbReference type="EMBL" id="JAOPJF010000038">
    <property type="protein sequence ID" value="KAK1143630.1"/>
    <property type="molecule type" value="Genomic_DNA"/>
</dbReference>
<comment type="caution">
    <text evidence="1">The sequence shown here is derived from an EMBL/GenBank/DDBJ whole genome shotgun (WGS) entry which is preliminary data.</text>
</comment>
<proteinExistence type="predicted"/>
<dbReference type="Proteomes" id="UP001177260">
    <property type="component" value="Unassembled WGS sequence"/>
</dbReference>
<evidence type="ECO:0000313" key="2">
    <source>
        <dbReference type="Proteomes" id="UP001177260"/>
    </source>
</evidence>
<evidence type="ECO:0000313" key="1">
    <source>
        <dbReference type="EMBL" id="KAK1143630.1"/>
    </source>
</evidence>
<organism evidence="1 2">
    <name type="scientific">Aspergillus melleus</name>
    <dbReference type="NCBI Taxonomy" id="138277"/>
    <lineage>
        <taxon>Eukaryota</taxon>
        <taxon>Fungi</taxon>
        <taxon>Dikarya</taxon>
        <taxon>Ascomycota</taxon>
        <taxon>Pezizomycotina</taxon>
        <taxon>Eurotiomycetes</taxon>
        <taxon>Eurotiomycetidae</taxon>
        <taxon>Eurotiales</taxon>
        <taxon>Aspergillaceae</taxon>
        <taxon>Aspergillus</taxon>
        <taxon>Aspergillus subgen. Circumdati</taxon>
    </lineage>
</organism>
<reference evidence="1 2" key="1">
    <citation type="journal article" date="2023" name="ACS Omega">
        <title>Identification of the Neoaspergillic Acid Biosynthesis Gene Cluster by Establishing an In Vitro CRISPR-Ribonucleoprotein Genetic System in Aspergillus melleus.</title>
        <authorList>
            <person name="Yuan B."/>
            <person name="Grau M.F."/>
            <person name="Murata R.M."/>
            <person name="Torok T."/>
            <person name="Venkateswaran K."/>
            <person name="Stajich J.E."/>
            <person name="Wang C.C.C."/>
        </authorList>
    </citation>
    <scope>NUCLEOTIDE SEQUENCE [LARGE SCALE GENOMIC DNA]</scope>
    <source>
        <strain evidence="1 2">IMV 1140</strain>
    </source>
</reference>
<protein>
    <submittedName>
        <fullName evidence="1">Uncharacterized protein</fullName>
    </submittedName>
</protein>
<sequence>MSALGHRLKAQDLASLAWNIFQLLFVLLLAQAISVGFYRLYLSPLANIPGPKLAALTHWYEGYYEVWLGGKYFERVAEMHKQYGPIVSINPIEVHYNDPECIDLVLAGPSRKTNRHPSLARKTGTPNSMVTTVDHDLHRQRRNTVAGLFSTASIRQLEPIIRGTMGKLLDRLEQTARAGSPPVQIHHVFKACTSDVITQYSFGDSFEFMQRDDFGKPYFDATDLFFGLNHIMIFFPWFATLMQKTPGWFVKAIMPNLAELVDKKSWWIDRVREIRTSPNPERIKSTIFEGILNSTLPAADKTDARLASEAQLVIFAGEGTTAFTLTAAVYELLANPNVLERLQAELREAVPDAESIPSFSQVDGLPFFNAIVQEVVRLHPGVMNRQMRVPATPNSIFSTIHHDQHRQRRNAVSSFFSPAGVHRLENILKENLGTLLKRLDQHGRAQEIVPVHYIFKALASDLITYYSFDQCLNLLDAPDYGKVGFDASDELFMLTHKGKVFPWLMGLFTSAPRWIVNILFPQMIDMRDRRDWWVDAVRDIRRSPDPQRIRRTIFEGILSSKLPDSDKTDARMAGEAQLVVFAGEGTTAWTMHEALFQILANPSVCAALKAELNTLNSPSADGVAALGEVEALPYLSAIIQETIRCHPGVMSRQMRVSPEVPIVYTDPATAIEYSVPPGTVYSMSPMDVHMNPDYFEDPYTFRPERWNENPKLSRMALARRELALTLATLFMKYDRYSGRDGPTMELYDTLRARDIDATREFIAPFPTPGSQGLRVRFRA</sequence>